<dbReference type="InterPro" id="IPR003356">
    <property type="entry name" value="DNA_methylase_A-5"/>
</dbReference>
<dbReference type="SUPFAM" id="SSF53335">
    <property type="entry name" value="S-adenosyl-L-methionine-dependent methyltransferases"/>
    <property type="match status" value="1"/>
</dbReference>
<evidence type="ECO:0000313" key="5">
    <source>
        <dbReference type="Proteomes" id="UP000294848"/>
    </source>
</evidence>
<feature type="region of interest" description="Disordered" evidence="2">
    <location>
        <begin position="674"/>
        <end position="722"/>
    </location>
</feature>
<feature type="region of interest" description="Disordered" evidence="2">
    <location>
        <begin position="432"/>
        <end position="463"/>
    </location>
</feature>
<dbReference type="Proteomes" id="UP000294848">
    <property type="component" value="Unassembled WGS sequence"/>
</dbReference>
<protein>
    <submittedName>
        <fullName evidence="4">N12 class adenine-specific DNA methylase</fullName>
    </submittedName>
</protein>
<reference evidence="4 5" key="1">
    <citation type="submission" date="2019-03" db="EMBL/GenBank/DDBJ databases">
        <title>Freshwater and sediment microbial communities from various areas in North America, analyzing microbe dynamics in response to fracking.</title>
        <authorList>
            <person name="Lamendella R."/>
        </authorList>
    </citation>
    <scope>NUCLEOTIDE SEQUENCE [LARGE SCALE GENOMIC DNA]</scope>
    <source>
        <strain evidence="4 5">114D</strain>
    </source>
</reference>
<comment type="similarity">
    <text evidence="1">Belongs to the N(4)/N(6)-methyltransferase family.</text>
</comment>
<keyword evidence="4" id="KW-0489">Methyltransferase</keyword>
<dbReference type="InterPro" id="IPR027417">
    <property type="entry name" value="P-loop_NTPase"/>
</dbReference>
<dbReference type="PROSITE" id="PS51194">
    <property type="entry name" value="HELICASE_CTER"/>
    <property type="match status" value="1"/>
</dbReference>
<feature type="compositionally biased region" description="Polar residues" evidence="2">
    <location>
        <begin position="565"/>
        <end position="582"/>
    </location>
</feature>
<dbReference type="SMART" id="SM00490">
    <property type="entry name" value="HELICc"/>
    <property type="match status" value="1"/>
</dbReference>
<feature type="domain" description="Helicase C-terminal" evidence="3">
    <location>
        <begin position="1553"/>
        <end position="1715"/>
    </location>
</feature>
<dbReference type="GO" id="GO:0003677">
    <property type="term" value="F:DNA binding"/>
    <property type="evidence" value="ECO:0007669"/>
    <property type="project" value="InterPro"/>
</dbReference>
<feature type="compositionally biased region" description="Basic residues" evidence="2">
    <location>
        <begin position="641"/>
        <end position="651"/>
    </location>
</feature>
<feature type="region of interest" description="Disordered" evidence="2">
    <location>
        <begin position="565"/>
        <end position="592"/>
    </location>
</feature>
<gene>
    <name evidence="4" type="ORF">DET52_101203</name>
</gene>
<dbReference type="OrthoDB" id="9815272at2"/>
<sequence>MAAFNKKAHLRRNIDAIKVAFTLEKENRPPTYHEKTILRSYSGFGAIKEVLDAPGVSLSGVKPAPDSMTALLDELRDVIKENTANEKESKRYFDGIKDSILTAFYTPPEIADTIAKALQFNALTPKRVLDPSAGNGIFSDSIREIAPDADITCFEKDPITGLILKHLRPEDNVRIQGYETIEPKYNGYYDLAVSNIPFGDVSIFDPAFSTDKDPARRQATRTLHNYFFMKSVDSVRDGGIVAFITSQGVMNSERNRPVREWLMDRCDLVSAIRLPNNLFTEHAGTEVGSDLIVLQKRQPPRDQAMTPRQMDFIDSEVRSGVSTSKLFNPDRNERILSTGYKLDTDPYGKPAFVYTHRAGNSGLTDIDGMAKDLYEMLRQDIYRNLDLERYHLNAPQITEQANTQTVAGENRQFPDDLDPFWQAVEDHFENSRPEAVAEELTPEQSQQEPQPEPSIPDDPFWQATPEDWQRFSQWFQEREAQMKAEAEGFNLNTETGELTPIEAAEPSPEITPEPAQDYQPTDEDFADFGAWAAEQDRRRFEENPPQPEDYGIAEPEEIAEGIAAQETQPQPEAVETATTEPQVSAAPGNFAGTLFDMDNPAILKSPQTESVKSEVNVQQEPLITLYDLFGFSQEERSQMNRPRRQKKKPGKSKKDAEQVVLDWREELILERQQREERRQEQAEPASPQSAYPVEDARKAEHEAQLRRIEQEKRREEEQREREEYYKPIPFKAEILPHYREGSLVTDENNRIGYLRNIDALQPMFHPLELSETQGTKASIYVEIRDTYYHLYQNEAERLEANPALREMLNRLYDNFTERFGGLNDKKNLDLIKMDARGTEILSLERYIDGVAQKADIFNHPVAFNPNELTQAADGREALVASLNKYAGVNLDYMAGLTGGTKDSLLEELHGTIYFNPEIEGYEVADKYISGNVIVKAERVERFLKDNPDHTAAEQSLKALHEATPKPIAFDDLDFNFGERWIPKGVYERYASWLFDTHVTVSFAPNIDEYGVKADRMNAKIWDQYAVDSQSRKFNGLHLLKHALHNTTPDITKKVNKLIDGKVQEVKVRDGEKIQLANSKIDEIRDGFSDWLREQSPEFKDRLTDMYNRTFNCFVRPQYDGSHQTFPGLDLKGLGIDDLYKSQKDAIWMDKLQGGGICDHEVGGGKTLIMCVGAMEKKRLGLANKPMITGLKANIHEIARTFCTAYPNARVLYPGKEDFTPKNRERIFREIKNNDWDAVILTHEQFGKIPQSPELQREILQTELDSVEENLEVMKAQGKSVSRAMMKGCVRRKLNLEAKLQTVMHNIENRKDDSVDFKLMGIDHLYVDESHKFKNLTFNTRHDRVAGLGNPEGSARALNMLFALRTIQERTGRDLGATYLSGTTISNSLTELYLLFKYLRPQEMERLNMKTFDAWAAVFAKKTTDYEFSVTNEVVQKERFRYFIKVPELAQLYAEITDFRTAADIGIDRPEKNEILHTIPPTADQRDFIERLVKFAKTGDGELLYRGKLTENEDKAKMLLATNYSRKMSLDMRMIDHDRFGDDVDNKASHAARNIAKYYRDYDQHKGTQFVFSDLGTYKPGEWNIYSEIKRKLVEDYGVKPHEVRFIQEATSERMRKDMIAQMNDGRIRVMFGSTEMLGTGVNAQKRCVAIHHLDQPWRPSDLNQRDGRGIRTGNEIAKYYADNKVDVVMYAVEKTLDAYIFNLLHNKQLFINQLKTGSMGARTIDEGSVDEKSGMNFSEYVAILSGNTELLEKARLEKKITTLESERQSFVRGKSSSRYKLDEILKKVEKNDGLIERIGRDWENFKSRVQLNEDGSYKNPIQLDGVQGGDIKFIGKHLNHIAETARTGNEPEKIGNLYGFDIVVKSETSQKDGLDFVQNRFYVRGEGDYLYSYNHGNLAADPRLASQNFINALGTIEPLLEKFQKDTGKLSEDIPVLREVVEGTWRKEPELAALRAELTDLDRKIQLSLKPMDEDEVQLPDEPQEAQKHVPVDNRQQAPTGGNGQPYIPSRLREIADNSGGRIVIGTVGGNAQSRDNPTKIKL</sequence>
<dbReference type="Pfam" id="PF00271">
    <property type="entry name" value="Helicase_C"/>
    <property type="match status" value="1"/>
</dbReference>
<feature type="compositionally biased region" description="Basic and acidic residues" evidence="2">
    <location>
        <begin position="694"/>
        <end position="722"/>
    </location>
</feature>
<organism evidence="4 5">
    <name type="scientific">Sunxiuqinia elliptica</name>
    <dbReference type="NCBI Taxonomy" id="655355"/>
    <lineage>
        <taxon>Bacteria</taxon>
        <taxon>Pseudomonadati</taxon>
        <taxon>Bacteroidota</taxon>
        <taxon>Bacteroidia</taxon>
        <taxon>Marinilabiliales</taxon>
        <taxon>Prolixibacteraceae</taxon>
        <taxon>Sunxiuqinia</taxon>
    </lineage>
</organism>
<dbReference type="PRINTS" id="PR00507">
    <property type="entry name" value="N12N6MTFRASE"/>
</dbReference>
<feature type="region of interest" description="Disordered" evidence="2">
    <location>
        <begin position="634"/>
        <end position="657"/>
    </location>
</feature>
<dbReference type="RefSeq" id="WP_133463002.1">
    <property type="nucleotide sequence ID" value="NZ_SNWI01000001.1"/>
</dbReference>
<evidence type="ECO:0000259" key="3">
    <source>
        <dbReference type="PROSITE" id="PS51194"/>
    </source>
</evidence>
<dbReference type="Gene3D" id="3.40.50.150">
    <property type="entry name" value="Vaccinia Virus protein VP39"/>
    <property type="match status" value="1"/>
</dbReference>
<dbReference type="InterPro" id="IPR001650">
    <property type="entry name" value="Helicase_C-like"/>
</dbReference>
<keyword evidence="4" id="KW-0808">Transferase</keyword>
<feature type="compositionally biased region" description="Acidic residues" evidence="2">
    <location>
        <begin position="1973"/>
        <end position="1984"/>
    </location>
</feature>
<dbReference type="Gene3D" id="3.40.50.300">
    <property type="entry name" value="P-loop containing nucleotide triphosphate hydrolases"/>
    <property type="match status" value="1"/>
</dbReference>
<dbReference type="EMBL" id="SNWI01000001">
    <property type="protein sequence ID" value="TDO04852.1"/>
    <property type="molecule type" value="Genomic_DNA"/>
</dbReference>
<dbReference type="CDD" id="cd02440">
    <property type="entry name" value="AdoMet_MTases"/>
    <property type="match status" value="1"/>
</dbReference>
<dbReference type="InterPro" id="IPR029063">
    <property type="entry name" value="SAM-dependent_MTases_sf"/>
</dbReference>
<accession>A0A4R6H955</accession>
<comment type="caution">
    <text evidence="4">The sequence shown here is derived from an EMBL/GenBank/DDBJ whole genome shotgun (WGS) entry which is preliminary data.</text>
</comment>
<dbReference type="SUPFAM" id="SSF52540">
    <property type="entry name" value="P-loop containing nucleoside triphosphate hydrolases"/>
    <property type="match status" value="2"/>
</dbReference>
<dbReference type="PANTHER" id="PTHR41313">
    <property type="entry name" value="ADENINE-SPECIFIC METHYLTRANSFERASE"/>
    <property type="match status" value="1"/>
</dbReference>
<evidence type="ECO:0000313" key="4">
    <source>
        <dbReference type="EMBL" id="TDO04852.1"/>
    </source>
</evidence>
<evidence type="ECO:0000256" key="2">
    <source>
        <dbReference type="SAM" id="MobiDB-lite"/>
    </source>
</evidence>
<name>A0A4R6H955_9BACT</name>
<feature type="region of interest" description="Disordered" evidence="2">
    <location>
        <begin position="1973"/>
        <end position="2010"/>
    </location>
</feature>
<evidence type="ECO:0000256" key="1">
    <source>
        <dbReference type="ARBA" id="ARBA00006594"/>
    </source>
</evidence>
<dbReference type="PANTHER" id="PTHR41313:SF1">
    <property type="entry name" value="DNA METHYLASE ADENINE-SPECIFIC DOMAIN-CONTAINING PROTEIN"/>
    <property type="match status" value="1"/>
</dbReference>
<proteinExistence type="inferred from homology"/>
<dbReference type="InterPro" id="IPR052933">
    <property type="entry name" value="DNA_Protect_Modify"/>
</dbReference>
<dbReference type="GO" id="GO:0032259">
    <property type="term" value="P:methylation"/>
    <property type="evidence" value="ECO:0007669"/>
    <property type="project" value="UniProtKB-KW"/>
</dbReference>
<dbReference type="Pfam" id="PF02384">
    <property type="entry name" value="N6_Mtase"/>
    <property type="match status" value="1"/>
</dbReference>
<dbReference type="GO" id="GO:0008170">
    <property type="term" value="F:N-methyltransferase activity"/>
    <property type="evidence" value="ECO:0007669"/>
    <property type="project" value="InterPro"/>
</dbReference>